<dbReference type="PANTHER" id="PTHR37301:SF1">
    <property type="entry name" value="DNA-BINDING PROTEIN"/>
    <property type="match status" value="1"/>
</dbReference>
<organism evidence="2">
    <name type="scientific">Lactococcus lactis</name>
    <dbReference type="NCBI Taxonomy" id="1358"/>
    <lineage>
        <taxon>Bacteria</taxon>
        <taxon>Bacillati</taxon>
        <taxon>Bacillota</taxon>
        <taxon>Bacilli</taxon>
        <taxon>Lactobacillales</taxon>
        <taxon>Streptococcaceae</taxon>
        <taxon>Lactococcus</taxon>
    </lineage>
</organism>
<dbReference type="PROSITE" id="PS50943">
    <property type="entry name" value="HTH_CROC1"/>
    <property type="match status" value="1"/>
</dbReference>
<feature type="domain" description="HTH cro/C1-type" evidence="1">
    <location>
        <begin position="11"/>
        <end position="66"/>
    </location>
</feature>
<name>A0A2X0PFB0_9LACT</name>
<evidence type="ECO:0000313" key="4">
    <source>
        <dbReference type="Proteomes" id="UP000279235"/>
    </source>
</evidence>
<dbReference type="SUPFAM" id="SSF47413">
    <property type="entry name" value="lambda repressor-like DNA-binding domains"/>
    <property type="match status" value="1"/>
</dbReference>
<reference evidence="2" key="1">
    <citation type="submission" date="2018-01" db="EMBL/GenBank/DDBJ databases">
        <authorList>
            <person name="Gaut B.S."/>
            <person name="Morton B.R."/>
            <person name="Clegg M.T."/>
            <person name="Duvall M.R."/>
        </authorList>
    </citation>
    <scope>NUCLEOTIDE SEQUENCE</scope>
    <source>
        <strain evidence="2">Lactococcus lactis</strain>
    </source>
</reference>
<dbReference type="GO" id="GO:0003677">
    <property type="term" value="F:DNA binding"/>
    <property type="evidence" value="ECO:0007669"/>
    <property type="project" value="InterPro"/>
</dbReference>
<dbReference type="AlphaFoldDB" id="A0A2X0PFB0"/>
<dbReference type="RefSeq" id="WP_209712162.1">
    <property type="nucleotide sequence ID" value="NZ_CP125772.1"/>
</dbReference>
<dbReference type="CDD" id="cd00093">
    <property type="entry name" value="HTH_XRE"/>
    <property type="match status" value="1"/>
</dbReference>
<dbReference type="InterPro" id="IPR001387">
    <property type="entry name" value="Cro/C1-type_HTH"/>
</dbReference>
<dbReference type="Pfam" id="PF13443">
    <property type="entry name" value="HTH_26"/>
    <property type="match status" value="1"/>
</dbReference>
<reference evidence="3" key="2">
    <citation type="submission" date="2018-05" db="EMBL/GenBank/DDBJ databases">
        <authorList>
            <person name="Lanie J.A."/>
            <person name="Ng W.-L."/>
            <person name="Kazmierczak K.M."/>
            <person name="Andrzejewski T.M."/>
            <person name="Davidsen T.M."/>
            <person name="Wayne K.J."/>
            <person name="Tettelin H."/>
            <person name="Glass J.I."/>
            <person name="Rusch D."/>
            <person name="Podicherti R."/>
            <person name="Tsui H.-C.T."/>
            <person name="Winkler M.E."/>
        </authorList>
    </citation>
    <scope>NUCLEOTIDE SEQUENCE</scope>
    <source>
        <strain evidence="3">Lactococcus lactis</strain>
    </source>
</reference>
<proteinExistence type="predicted"/>
<dbReference type="Proteomes" id="UP000279235">
    <property type="component" value="Unassembled WGS sequence"/>
</dbReference>
<evidence type="ECO:0000259" key="1">
    <source>
        <dbReference type="PROSITE" id="PS50943"/>
    </source>
</evidence>
<reference evidence="4" key="3">
    <citation type="submission" date="2018-05" db="EMBL/GenBank/DDBJ databases">
        <authorList>
            <person name="Duru I."/>
        </authorList>
    </citation>
    <scope>NUCLEOTIDE SEQUENCE [LARGE SCALE GENOMIC DNA]</scope>
</reference>
<accession>A0A2X0PFB0</accession>
<evidence type="ECO:0000313" key="3">
    <source>
        <dbReference type="EMBL" id="SPS11210.1"/>
    </source>
</evidence>
<dbReference type="EMBL" id="OGTW01000046">
    <property type="protein sequence ID" value="SPB25157.1"/>
    <property type="molecule type" value="Genomic_DNA"/>
</dbReference>
<sequence>MDKENMISQKLRTLLAEKNMRASNLAKETGIAQSTLSMITSGKSKSIQFDTIEKICIGLDIQPSELFAKCKKYETENIK</sequence>
<gene>
    <name evidence="2" type="ORF">AMHIJAGA_01144</name>
</gene>
<dbReference type="PANTHER" id="PTHR37301">
    <property type="entry name" value="DNA-BINDING PROTEIN-RELATED"/>
    <property type="match status" value="1"/>
</dbReference>
<dbReference type="InterPro" id="IPR010982">
    <property type="entry name" value="Lambda_DNA-bd_dom_sf"/>
</dbReference>
<dbReference type="SMART" id="SM00530">
    <property type="entry name" value="HTH_XRE"/>
    <property type="match status" value="1"/>
</dbReference>
<evidence type="ECO:0000313" key="2">
    <source>
        <dbReference type="EMBL" id="SPB25157.1"/>
    </source>
</evidence>
<dbReference type="Gene3D" id="1.10.260.40">
    <property type="entry name" value="lambda repressor-like DNA-binding domains"/>
    <property type="match status" value="1"/>
</dbReference>
<dbReference type="EMBL" id="OGTW02000046">
    <property type="protein sequence ID" value="SPS11210.1"/>
    <property type="molecule type" value="Genomic_DNA"/>
</dbReference>
<protein>
    <recommendedName>
        <fullName evidence="1">HTH cro/C1-type domain-containing protein</fullName>
    </recommendedName>
</protein>